<evidence type="ECO:0000313" key="5">
    <source>
        <dbReference type="EMBL" id="KAK1736012.1"/>
    </source>
</evidence>
<evidence type="ECO:0000259" key="4">
    <source>
        <dbReference type="SMART" id="SM00062"/>
    </source>
</evidence>
<dbReference type="Gene3D" id="3.40.190.10">
    <property type="entry name" value="Periplasmic binding protein-like II"/>
    <property type="match status" value="2"/>
</dbReference>
<keyword evidence="2" id="KW-0813">Transport</keyword>
<comment type="similarity">
    <text evidence="1">Belongs to the bacterial solute-binding protein 3 family.</text>
</comment>
<evidence type="ECO:0000313" key="6">
    <source>
        <dbReference type="Proteomes" id="UP001224775"/>
    </source>
</evidence>
<protein>
    <submittedName>
        <fullName evidence="5">Amino acid ABC transporter</fullName>
    </submittedName>
</protein>
<keyword evidence="6" id="KW-1185">Reference proteome</keyword>
<gene>
    <name evidence="5" type="ORF">QTG54_013148</name>
</gene>
<dbReference type="SUPFAM" id="SSF53850">
    <property type="entry name" value="Periplasmic binding protein-like II"/>
    <property type="match status" value="1"/>
</dbReference>
<dbReference type="GO" id="GO:0006865">
    <property type="term" value="P:amino acid transport"/>
    <property type="evidence" value="ECO:0007669"/>
    <property type="project" value="TreeGrafter"/>
</dbReference>
<dbReference type="InterPro" id="IPR001638">
    <property type="entry name" value="Solute-binding_3/MltF_N"/>
</dbReference>
<dbReference type="SMART" id="SM00062">
    <property type="entry name" value="PBPb"/>
    <property type="match status" value="1"/>
</dbReference>
<keyword evidence="3" id="KW-0732">Signal</keyword>
<dbReference type="PANTHER" id="PTHR30085:SF6">
    <property type="entry name" value="ABC TRANSPORTER GLUTAMINE-BINDING PROTEIN GLNH"/>
    <property type="match status" value="1"/>
</dbReference>
<proteinExistence type="inferred from homology"/>
<dbReference type="InterPro" id="IPR051455">
    <property type="entry name" value="Bact_solute-bind_prot3"/>
</dbReference>
<name>A0AAD8XYW3_9STRA</name>
<dbReference type="EMBL" id="JATAAI010000030">
    <property type="protein sequence ID" value="KAK1736012.1"/>
    <property type="molecule type" value="Genomic_DNA"/>
</dbReference>
<sequence length="366" mass="40307">MEGFEIDLCKAVAAAALGSSYRYELIQTTEMNRFVQLANGEFDVLIAASTHTFERDVHEVSSGIGFTFSTPYMYDGMTFNGVPEFVTCADKLSVIGECASIRICSRIGTTWYDKTEDLFPASNIVAEESRQESIKNLIEGKCNVIQTERHQASASDAELRALGYDGPYAQGVNAFTKEPLAIVTRDGDPEFADFAELVLQSLFHAEAQNVTMMTADTFTQTGDFFGDEYEDMFKNALAAVGNYGEIYARHLEPISARLKVDTINHGETGLLISHPFGNVDTVGPGPIKGGVIESILERGFLRCGIPLRLRHSNSSSILEDAQEPSSDERVGLDMEFCRALSASILQRAPDNVRSRIFLLLNMETFP</sequence>
<accession>A0AAD8XYW3</accession>
<reference evidence="5" key="1">
    <citation type="submission" date="2023-06" db="EMBL/GenBank/DDBJ databases">
        <title>Survivors Of The Sea: Transcriptome response of Skeletonema marinoi to long-term dormancy.</title>
        <authorList>
            <person name="Pinder M.I.M."/>
            <person name="Kourtchenko O."/>
            <person name="Robertson E.K."/>
            <person name="Larsson T."/>
            <person name="Maumus F."/>
            <person name="Osuna-Cruz C.M."/>
            <person name="Vancaester E."/>
            <person name="Stenow R."/>
            <person name="Vandepoele K."/>
            <person name="Ploug H."/>
            <person name="Bruchert V."/>
            <person name="Godhe A."/>
            <person name="Topel M."/>
        </authorList>
    </citation>
    <scope>NUCLEOTIDE SEQUENCE</scope>
    <source>
        <strain evidence="5">R05AC</strain>
    </source>
</reference>
<dbReference type="Pfam" id="PF00497">
    <property type="entry name" value="SBP_bac_3"/>
    <property type="match status" value="1"/>
</dbReference>
<feature type="domain" description="Solute-binding protein family 3/N-terminal" evidence="4">
    <location>
        <begin position="1"/>
        <end position="213"/>
    </location>
</feature>
<evidence type="ECO:0000256" key="2">
    <source>
        <dbReference type="ARBA" id="ARBA00022448"/>
    </source>
</evidence>
<comment type="caution">
    <text evidence="5">The sequence shown here is derived from an EMBL/GenBank/DDBJ whole genome shotgun (WGS) entry which is preliminary data.</text>
</comment>
<evidence type="ECO:0000256" key="3">
    <source>
        <dbReference type="ARBA" id="ARBA00022729"/>
    </source>
</evidence>
<dbReference type="Proteomes" id="UP001224775">
    <property type="component" value="Unassembled WGS sequence"/>
</dbReference>
<dbReference type="AlphaFoldDB" id="A0AAD8XYW3"/>
<evidence type="ECO:0000256" key="1">
    <source>
        <dbReference type="ARBA" id="ARBA00010333"/>
    </source>
</evidence>
<organism evidence="5 6">
    <name type="scientific">Skeletonema marinoi</name>
    <dbReference type="NCBI Taxonomy" id="267567"/>
    <lineage>
        <taxon>Eukaryota</taxon>
        <taxon>Sar</taxon>
        <taxon>Stramenopiles</taxon>
        <taxon>Ochrophyta</taxon>
        <taxon>Bacillariophyta</taxon>
        <taxon>Coscinodiscophyceae</taxon>
        <taxon>Thalassiosirophycidae</taxon>
        <taxon>Thalassiosirales</taxon>
        <taxon>Skeletonemataceae</taxon>
        <taxon>Skeletonema</taxon>
        <taxon>Skeletonema marinoi-dohrnii complex</taxon>
    </lineage>
</organism>
<dbReference type="PANTHER" id="PTHR30085">
    <property type="entry name" value="AMINO ACID ABC TRANSPORTER PERMEASE"/>
    <property type="match status" value="1"/>
</dbReference>